<organism evidence="1 2">
    <name type="scientific">Sporosarcina psychrophila</name>
    <name type="common">Bacillus psychrophilus</name>
    <dbReference type="NCBI Taxonomy" id="1476"/>
    <lineage>
        <taxon>Bacteria</taxon>
        <taxon>Bacillati</taxon>
        <taxon>Bacillota</taxon>
        <taxon>Bacilli</taxon>
        <taxon>Bacillales</taxon>
        <taxon>Caryophanaceae</taxon>
        <taxon>Sporosarcina</taxon>
    </lineage>
</organism>
<dbReference type="Proteomes" id="UP001549104">
    <property type="component" value="Unassembled WGS sequence"/>
</dbReference>
<gene>
    <name evidence="1" type="ORF">ABIC55_004844</name>
</gene>
<protein>
    <submittedName>
        <fullName evidence="1">Uncharacterized protein</fullName>
    </submittedName>
</protein>
<accession>A0ABV2KF62</accession>
<evidence type="ECO:0000313" key="1">
    <source>
        <dbReference type="EMBL" id="MET3659694.1"/>
    </source>
</evidence>
<feature type="non-terminal residue" evidence="1">
    <location>
        <position position="1"/>
    </location>
</feature>
<name>A0ABV2KF62_SPOPS</name>
<dbReference type="EMBL" id="JBEPME010000020">
    <property type="protein sequence ID" value="MET3659694.1"/>
    <property type="molecule type" value="Genomic_DNA"/>
</dbReference>
<sequence>TGACAAEPRSYHIAGGIPVEKELAIHS</sequence>
<comment type="caution">
    <text evidence="1">The sequence shown here is derived from an EMBL/GenBank/DDBJ whole genome shotgun (WGS) entry which is preliminary data.</text>
</comment>
<evidence type="ECO:0000313" key="2">
    <source>
        <dbReference type="Proteomes" id="UP001549104"/>
    </source>
</evidence>
<reference evidence="1 2" key="1">
    <citation type="submission" date="2024-06" db="EMBL/GenBank/DDBJ databases">
        <title>Sorghum-associated microbial communities from plants grown in Nebraska, USA.</title>
        <authorList>
            <person name="Schachtman D."/>
        </authorList>
    </citation>
    <scope>NUCLEOTIDE SEQUENCE [LARGE SCALE GENOMIC DNA]</scope>
    <source>
        <strain evidence="1 2">1288</strain>
    </source>
</reference>
<keyword evidence="2" id="KW-1185">Reference proteome</keyword>
<proteinExistence type="predicted"/>